<dbReference type="EMBL" id="MH834594">
    <property type="protein sequence ID" value="AYN56815.1"/>
    <property type="molecule type" value="Genomic_DNA"/>
</dbReference>
<evidence type="ECO:0000313" key="1">
    <source>
        <dbReference type="EMBL" id="AYN56815.1"/>
    </source>
</evidence>
<reference evidence="1 2" key="1">
    <citation type="submission" date="2018-09" db="EMBL/GenBank/DDBJ databases">
        <authorList>
            <person name="Fryberger R.B."/>
            <person name="Stoner T.H."/>
            <person name="Garlena R.A."/>
            <person name="Russell D.A."/>
            <person name="Pope W.H."/>
            <person name="Jacobs-Sera D."/>
            <person name="Hatfull G.F."/>
        </authorList>
    </citation>
    <scope>NUCLEOTIDE SEQUENCE [LARGE SCALE GENOMIC DNA]</scope>
</reference>
<accession>A0A3G2KD41</accession>
<dbReference type="GeneID" id="77924923"/>
<evidence type="ECO:0000313" key="2">
    <source>
        <dbReference type="Proteomes" id="UP000268902"/>
    </source>
</evidence>
<protein>
    <submittedName>
        <fullName evidence="1">Uncharacterized protein</fullName>
    </submittedName>
</protein>
<dbReference type="RefSeq" id="YP_010649374.1">
    <property type="nucleotide sequence ID" value="NC_070766.1"/>
</dbReference>
<sequence>MNSAIAALHEGRRLACKAPCSSVVERKGLLLCTRTEKDVPATLIFGRLHKLFDRSAYKRLK</sequence>
<dbReference type="Proteomes" id="UP000268902">
    <property type="component" value="Segment"/>
</dbReference>
<gene>
    <name evidence="1" type="primary">18</name>
    <name evidence="1" type="ORF">PBI_ADAIA_18</name>
</gene>
<keyword evidence="2" id="KW-1185">Reference proteome</keyword>
<name>A0A3G2KD41_9CAUD</name>
<dbReference type="KEGG" id="vg:77924923"/>
<proteinExistence type="predicted"/>
<organism evidence="1 2">
    <name type="scientific">Arthrobacter phage Adaia</name>
    <dbReference type="NCBI Taxonomy" id="2419945"/>
    <lineage>
        <taxon>Viruses</taxon>
        <taxon>Duplodnaviria</taxon>
        <taxon>Heunggongvirae</taxon>
        <taxon>Uroviricota</taxon>
        <taxon>Caudoviricetes</taxon>
        <taxon>Adaiavirus</taxon>
        <taxon>Adaiavirus adaia</taxon>
    </lineage>
</organism>